<sequence>MKKSFILLFACVSFLGFSQEIGSAGKLFKNENRSSERIELMPKENYRWSMPYDYGYAEVFVRIPEVGRFTVSVGDQQITNSNGVFRFFDLSARPQQLTISYSGIVLYQVSLRPRNNHRMVFDFFSRKGLFLLEDLDLRTANQGYYGSQWNDFWNGYYGGIGMMRKSEFEQFFTLYKKEMFDREKLKFFQMQRDVTSFTTDQIAMLMSDLSFDDSKLTLAKEAYALVADPQNYYKLRETFSFESGKERFTHFLTQIRKR</sequence>
<organism evidence="1 2">
    <name type="scientific">Bergeyella cardium</name>
    <dbReference type="NCBI Taxonomy" id="1585976"/>
    <lineage>
        <taxon>Bacteria</taxon>
        <taxon>Pseudomonadati</taxon>
        <taxon>Bacteroidota</taxon>
        <taxon>Flavobacteriia</taxon>
        <taxon>Flavobacteriales</taxon>
        <taxon>Weeksellaceae</taxon>
        <taxon>Bergeyella</taxon>
    </lineage>
</organism>
<gene>
    <name evidence="1" type="ORF">DBX24_05410</name>
</gene>
<dbReference type="EMBL" id="CP029149">
    <property type="protein sequence ID" value="QHN65365.1"/>
    <property type="molecule type" value="Genomic_DNA"/>
</dbReference>
<keyword evidence="2" id="KW-1185">Reference proteome</keyword>
<dbReference type="RefSeq" id="WP_160224213.1">
    <property type="nucleotide sequence ID" value="NZ_CP029149.1"/>
</dbReference>
<protein>
    <submittedName>
        <fullName evidence="1">DUF4476 domain-containing protein</fullName>
    </submittedName>
</protein>
<dbReference type="Proteomes" id="UP000464318">
    <property type="component" value="Chromosome"/>
</dbReference>
<name>A0A6P1QUK0_9FLAO</name>
<dbReference type="Pfam" id="PF14771">
    <property type="entry name" value="DUF4476"/>
    <property type="match status" value="1"/>
</dbReference>
<dbReference type="KEGG" id="bcad:DBX24_05410"/>
<evidence type="ECO:0000313" key="2">
    <source>
        <dbReference type="Proteomes" id="UP000464318"/>
    </source>
</evidence>
<accession>A0A6P1QUK0</accession>
<dbReference type="AlphaFoldDB" id="A0A6P1QUK0"/>
<dbReference type="InterPro" id="IPR028011">
    <property type="entry name" value="DUF4476"/>
</dbReference>
<reference evidence="1 2" key="1">
    <citation type="submission" date="2018-04" db="EMBL/GenBank/DDBJ databases">
        <title>Characteristic and Complete Genome Sequencing of A Novel Member of Infective Endocarditis Causative Bacteria: Bergeyella cardium QL-PH.</title>
        <authorList>
            <person name="Pan H."/>
            <person name="Sun E."/>
            <person name="Zhang Y."/>
        </authorList>
    </citation>
    <scope>NUCLEOTIDE SEQUENCE [LARGE SCALE GENOMIC DNA]</scope>
    <source>
        <strain evidence="1 2">HPQL</strain>
    </source>
</reference>
<dbReference type="OrthoDB" id="1033069at2"/>
<evidence type="ECO:0000313" key="1">
    <source>
        <dbReference type="EMBL" id="QHN65365.1"/>
    </source>
</evidence>
<proteinExistence type="predicted"/>